<evidence type="ECO:0000313" key="3">
    <source>
        <dbReference type="Proteomes" id="UP001338582"/>
    </source>
</evidence>
<reference evidence="2 3" key="1">
    <citation type="submission" date="2023-10" db="EMBL/GenBank/DDBJ databases">
        <title>Draft Genome Sequence of Candida saopaulonensis from a very Premature Infant with Sepsis.</title>
        <authorList>
            <person name="Ning Y."/>
            <person name="Dai R."/>
            <person name="Xiao M."/>
            <person name="Xu Y."/>
            <person name="Yan Q."/>
            <person name="Zhang L."/>
        </authorList>
    </citation>
    <scope>NUCLEOTIDE SEQUENCE [LARGE SCALE GENOMIC DNA]</scope>
    <source>
        <strain evidence="2 3">19XY460</strain>
    </source>
</reference>
<evidence type="ECO:0000256" key="1">
    <source>
        <dbReference type="SAM" id="SignalP"/>
    </source>
</evidence>
<dbReference type="Proteomes" id="UP001338582">
    <property type="component" value="Chromosome 6"/>
</dbReference>
<name>A0AAX4HGU0_9ASCO</name>
<proteinExistence type="predicted"/>
<dbReference type="RefSeq" id="XP_062879865.1">
    <property type="nucleotide sequence ID" value="XM_063023795.1"/>
</dbReference>
<evidence type="ECO:0000313" key="2">
    <source>
        <dbReference type="EMBL" id="WPK27487.1"/>
    </source>
</evidence>
<gene>
    <name evidence="2" type="ORF">PUMCH_004876</name>
</gene>
<protein>
    <submittedName>
        <fullName evidence="2">Uncharacterized protein</fullName>
    </submittedName>
</protein>
<sequence length="253" mass="29300">MIGTIPIFLYLLNFLLLSFALPFGQKPILRLTANSHDKSIVSSILFEAYSEAYLLNAHAKANYITNFHSLALQYTADDYCVDKTSIRYYVKSFAVDTKSYPASQCALNLNSRFSSILLPEEDFHENVHGTTDLLTYELEMRAELYILELPSFSFEFNDFDDLNYDLECFSEYYELMQVMYQEKVLTVNLQLQVTVPDQCTFKKLNPEFDTNFDQLFQTVQLPMSGEFFCKSGTSVSCKMSMANTRNVRYKLFE</sequence>
<keyword evidence="3" id="KW-1185">Reference proteome</keyword>
<feature type="signal peptide" evidence="1">
    <location>
        <begin position="1"/>
        <end position="20"/>
    </location>
</feature>
<dbReference type="GeneID" id="88175936"/>
<accession>A0AAX4HGU0</accession>
<organism evidence="2 3">
    <name type="scientific">Australozyma saopauloensis</name>
    <dbReference type="NCBI Taxonomy" id="291208"/>
    <lineage>
        <taxon>Eukaryota</taxon>
        <taxon>Fungi</taxon>
        <taxon>Dikarya</taxon>
        <taxon>Ascomycota</taxon>
        <taxon>Saccharomycotina</taxon>
        <taxon>Pichiomycetes</taxon>
        <taxon>Metschnikowiaceae</taxon>
        <taxon>Australozyma</taxon>
    </lineage>
</organism>
<feature type="chain" id="PRO_5043410678" evidence="1">
    <location>
        <begin position="21"/>
        <end position="253"/>
    </location>
</feature>
<dbReference type="AlphaFoldDB" id="A0AAX4HGU0"/>
<keyword evidence="1" id="KW-0732">Signal</keyword>
<dbReference type="EMBL" id="CP138899">
    <property type="protein sequence ID" value="WPK27487.1"/>
    <property type="molecule type" value="Genomic_DNA"/>
</dbReference>
<dbReference type="KEGG" id="asau:88175936"/>